<reference evidence="3" key="1">
    <citation type="journal article" date="2019" name="Int. J. Syst. Evol. Microbiol.">
        <title>The Global Catalogue of Microorganisms (GCM) 10K type strain sequencing project: providing services to taxonomists for standard genome sequencing and annotation.</title>
        <authorList>
            <consortium name="The Broad Institute Genomics Platform"/>
            <consortium name="The Broad Institute Genome Sequencing Center for Infectious Disease"/>
            <person name="Wu L."/>
            <person name="Ma J."/>
        </authorList>
    </citation>
    <scope>NUCLEOTIDE SEQUENCE [LARGE SCALE GENOMIC DNA]</scope>
    <source>
        <strain evidence="3">CGMCC 1.15931</strain>
    </source>
</reference>
<name>A0ABQ1K434_9BURK</name>
<feature type="domain" description="Tle cognate immunity protein 4 C-terminal" evidence="1">
    <location>
        <begin position="13"/>
        <end position="167"/>
    </location>
</feature>
<dbReference type="Proteomes" id="UP000622638">
    <property type="component" value="Unassembled WGS sequence"/>
</dbReference>
<accession>A0ABQ1K434</accession>
<evidence type="ECO:0000313" key="2">
    <source>
        <dbReference type="EMBL" id="GGB83415.1"/>
    </source>
</evidence>
<dbReference type="EMBL" id="BMKG01000001">
    <property type="protein sequence ID" value="GGB83415.1"/>
    <property type="molecule type" value="Genomic_DNA"/>
</dbReference>
<keyword evidence="3" id="KW-1185">Reference proteome</keyword>
<dbReference type="Pfam" id="PF18426">
    <property type="entry name" value="Tli4_C"/>
    <property type="match status" value="1"/>
</dbReference>
<proteinExistence type="predicted"/>
<dbReference type="InterPro" id="IPR041290">
    <property type="entry name" value="Tli4_C"/>
</dbReference>
<evidence type="ECO:0000259" key="1">
    <source>
        <dbReference type="Pfam" id="PF18426"/>
    </source>
</evidence>
<sequence>MEYAFLADKSMTGNKTPIEHVRIGFRLKEFPDTHLSIYIGPSNPHYSEGNSLEWQLARLEERQRAEDPNHPLLQTKYFRRGERKIHQWLNGWEAVSRSPDRDGFHGTHEFVMHVRGVPKDVYKPYANIQMQTGIKGNTAGAIKPTLTDEEAVAVWDRITSSIRVRPTSSAPSNANDKG</sequence>
<protein>
    <recommendedName>
        <fullName evidence="1">Tle cognate immunity protein 4 C-terminal domain-containing protein</fullName>
    </recommendedName>
</protein>
<comment type="caution">
    <text evidence="2">The sequence shown here is derived from an EMBL/GenBank/DDBJ whole genome shotgun (WGS) entry which is preliminary data.</text>
</comment>
<organism evidence="2 3">
    <name type="scientific">Pseudoduganella buxea</name>
    <dbReference type="NCBI Taxonomy" id="1949069"/>
    <lineage>
        <taxon>Bacteria</taxon>
        <taxon>Pseudomonadati</taxon>
        <taxon>Pseudomonadota</taxon>
        <taxon>Betaproteobacteria</taxon>
        <taxon>Burkholderiales</taxon>
        <taxon>Oxalobacteraceae</taxon>
        <taxon>Telluria group</taxon>
        <taxon>Pseudoduganella</taxon>
    </lineage>
</organism>
<gene>
    <name evidence="2" type="ORF">GCM10011572_01670</name>
</gene>
<evidence type="ECO:0000313" key="3">
    <source>
        <dbReference type="Proteomes" id="UP000622638"/>
    </source>
</evidence>